<sequence length="97" mass="11699">MEHPIVHLPYEPRVGGPVQYRWIYSFERFLHDLKKKVKNKAHIEASIVGTYITEEIRIFTFHYFEPHVTCKRHRPVKNDDLTSNNDRIQRSIFNHPD</sequence>
<proteinExistence type="predicted"/>
<dbReference type="PANTHER" id="PTHR48258">
    <property type="entry name" value="DUF4218 DOMAIN-CONTAINING PROTEIN-RELATED"/>
    <property type="match status" value="1"/>
</dbReference>
<evidence type="ECO:0000259" key="2">
    <source>
        <dbReference type="Pfam" id="PF13960"/>
    </source>
</evidence>
<dbReference type="PANTHER" id="PTHR48258:SF3">
    <property type="entry name" value="FK506-BINDING PROTEIN 4-LIKE ISOFORM X1"/>
    <property type="match status" value="1"/>
</dbReference>
<gene>
    <name evidence="3" type="ORF">Scaly_0838000</name>
</gene>
<reference evidence="3" key="1">
    <citation type="submission" date="2020-06" db="EMBL/GenBank/DDBJ databases">
        <authorList>
            <person name="Li T."/>
            <person name="Hu X."/>
            <person name="Zhang T."/>
            <person name="Song X."/>
            <person name="Zhang H."/>
            <person name="Dai N."/>
            <person name="Sheng W."/>
            <person name="Hou X."/>
            <person name="Wei L."/>
        </authorList>
    </citation>
    <scope>NUCLEOTIDE SEQUENCE</scope>
    <source>
        <strain evidence="3">KEN8</strain>
        <tissue evidence="3">Leaf</tissue>
    </source>
</reference>
<dbReference type="AlphaFoldDB" id="A0AAW2RB48"/>
<evidence type="ECO:0000256" key="1">
    <source>
        <dbReference type="SAM" id="MobiDB-lite"/>
    </source>
</evidence>
<evidence type="ECO:0000313" key="3">
    <source>
        <dbReference type="EMBL" id="KAL0377204.1"/>
    </source>
</evidence>
<reference evidence="3" key="2">
    <citation type="journal article" date="2024" name="Plant">
        <title>Genomic evolution and insights into agronomic trait innovations of Sesamum species.</title>
        <authorList>
            <person name="Miao H."/>
            <person name="Wang L."/>
            <person name="Qu L."/>
            <person name="Liu H."/>
            <person name="Sun Y."/>
            <person name="Le M."/>
            <person name="Wang Q."/>
            <person name="Wei S."/>
            <person name="Zheng Y."/>
            <person name="Lin W."/>
            <person name="Duan Y."/>
            <person name="Cao H."/>
            <person name="Xiong S."/>
            <person name="Wang X."/>
            <person name="Wei L."/>
            <person name="Li C."/>
            <person name="Ma Q."/>
            <person name="Ju M."/>
            <person name="Zhao R."/>
            <person name="Li G."/>
            <person name="Mu C."/>
            <person name="Tian Q."/>
            <person name="Mei H."/>
            <person name="Zhang T."/>
            <person name="Gao T."/>
            <person name="Zhang H."/>
        </authorList>
    </citation>
    <scope>NUCLEOTIDE SEQUENCE</scope>
    <source>
        <strain evidence="3">KEN8</strain>
    </source>
</reference>
<accession>A0AAW2RB48</accession>
<feature type="region of interest" description="Disordered" evidence="1">
    <location>
        <begin position="75"/>
        <end position="97"/>
    </location>
</feature>
<name>A0AAW2RB48_9LAMI</name>
<dbReference type="InterPro" id="IPR025452">
    <property type="entry name" value="DUF4218"/>
</dbReference>
<organism evidence="3">
    <name type="scientific">Sesamum calycinum</name>
    <dbReference type="NCBI Taxonomy" id="2727403"/>
    <lineage>
        <taxon>Eukaryota</taxon>
        <taxon>Viridiplantae</taxon>
        <taxon>Streptophyta</taxon>
        <taxon>Embryophyta</taxon>
        <taxon>Tracheophyta</taxon>
        <taxon>Spermatophyta</taxon>
        <taxon>Magnoliopsida</taxon>
        <taxon>eudicotyledons</taxon>
        <taxon>Gunneridae</taxon>
        <taxon>Pentapetalae</taxon>
        <taxon>asterids</taxon>
        <taxon>lamiids</taxon>
        <taxon>Lamiales</taxon>
        <taxon>Pedaliaceae</taxon>
        <taxon>Sesamum</taxon>
    </lineage>
</organism>
<dbReference type="EMBL" id="JACGWM010000004">
    <property type="protein sequence ID" value="KAL0377204.1"/>
    <property type="molecule type" value="Genomic_DNA"/>
</dbReference>
<feature type="domain" description="DUF4218" evidence="2">
    <location>
        <begin position="1"/>
        <end position="78"/>
    </location>
</feature>
<comment type="caution">
    <text evidence="3">The sequence shown here is derived from an EMBL/GenBank/DDBJ whole genome shotgun (WGS) entry which is preliminary data.</text>
</comment>
<dbReference type="Pfam" id="PF13960">
    <property type="entry name" value="DUF4218"/>
    <property type="match status" value="1"/>
</dbReference>
<protein>
    <recommendedName>
        <fullName evidence="2">DUF4218 domain-containing protein</fullName>
    </recommendedName>
</protein>